<dbReference type="PANTHER" id="PTHR24346">
    <property type="entry name" value="MAP/MICROTUBULE AFFINITY-REGULATING KINASE"/>
    <property type="match status" value="1"/>
</dbReference>
<accession>A0A9P6XAV8</accession>
<dbReference type="InterPro" id="IPR017441">
    <property type="entry name" value="Protein_kinase_ATP_BS"/>
</dbReference>
<evidence type="ECO:0000313" key="6">
    <source>
        <dbReference type="EMBL" id="KAG1309317.1"/>
    </source>
</evidence>
<evidence type="ECO:0000256" key="1">
    <source>
        <dbReference type="ARBA" id="ARBA00022741"/>
    </source>
</evidence>
<evidence type="ECO:0000313" key="7">
    <source>
        <dbReference type="Proteomes" id="UP000716291"/>
    </source>
</evidence>
<dbReference type="Pfam" id="PF00069">
    <property type="entry name" value="Pkinase"/>
    <property type="match status" value="1"/>
</dbReference>
<evidence type="ECO:0000259" key="5">
    <source>
        <dbReference type="PROSITE" id="PS50011"/>
    </source>
</evidence>
<dbReference type="CDD" id="cd14008">
    <property type="entry name" value="STKc_LKB1_CaMKK"/>
    <property type="match status" value="1"/>
</dbReference>
<feature type="binding site" evidence="3">
    <location>
        <position position="56"/>
    </location>
    <ligand>
        <name>ATP</name>
        <dbReference type="ChEBI" id="CHEBI:30616"/>
    </ligand>
</feature>
<keyword evidence="4" id="KW-0723">Serine/threonine-protein kinase</keyword>
<dbReference type="InterPro" id="IPR000719">
    <property type="entry name" value="Prot_kinase_dom"/>
</dbReference>
<evidence type="ECO:0000256" key="2">
    <source>
        <dbReference type="ARBA" id="ARBA00022840"/>
    </source>
</evidence>
<dbReference type="Gene3D" id="1.10.510.10">
    <property type="entry name" value="Transferase(Phosphotransferase) domain 1"/>
    <property type="match status" value="1"/>
</dbReference>
<keyword evidence="4" id="KW-0808">Transferase</keyword>
<dbReference type="SUPFAM" id="SSF56112">
    <property type="entry name" value="Protein kinase-like (PK-like)"/>
    <property type="match status" value="1"/>
</dbReference>
<dbReference type="GO" id="GO:0035556">
    <property type="term" value="P:intracellular signal transduction"/>
    <property type="evidence" value="ECO:0007669"/>
    <property type="project" value="TreeGrafter"/>
</dbReference>
<dbReference type="SMART" id="SM00220">
    <property type="entry name" value="S_TKc"/>
    <property type="match status" value="1"/>
</dbReference>
<dbReference type="PROSITE" id="PS50011">
    <property type="entry name" value="PROTEIN_KINASE_DOM"/>
    <property type="match status" value="1"/>
</dbReference>
<protein>
    <recommendedName>
        <fullName evidence="5">Protein kinase domain-containing protein</fullName>
    </recommendedName>
</protein>
<dbReference type="AlphaFoldDB" id="A0A9P6XAV8"/>
<dbReference type="GO" id="GO:0005737">
    <property type="term" value="C:cytoplasm"/>
    <property type="evidence" value="ECO:0007669"/>
    <property type="project" value="TreeGrafter"/>
</dbReference>
<evidence type="ECO:0000256" key="3">
    <source>
        <dbReference type="PROSITE-ProRule" id="PRU10141"/>
    </source>
</evidence>
<keyword evidence="7" id="KW-1185">Reference proteome</keyword>
<dbReference type="GO" id="GO:0004674">
    <property type="term" value="F:protein serine/threonine kinase activity"/>
    <property type="evidence" value="ECO:0007669"/>
    <property type="project" value="UniProtKB-KW"/>
</dbReference>
<keyword evidence="2 3" id="KW-0067">ATP-binding</keyword>
<keyword evidence="1 3" id="KW-0547">Nucleotide-binding</keyword>
<dbReference type="InterPro" id="IPR011009">
    <property type="entry name" value="Kinase-like_dom_sf"/>
</dbReference>
<name>A0A9P6XAV8_RHIOR</name>
<dbReference type="PROSITE" id="PS00108">
    <property type="entry name" value="PROTEIN_KINASE_ST"/>
    <property type="match status" value="1"/>
</dbReference>
<sequence>MPFWFYTPLYLHCRWKTRKYRMIGNRYRLIRQIGRGSTGLVYVAIDIKTHTRCAIKEICKQKNRQESSILKELGPHKNIIGFIEVIEDSGSIYLVMEMAKKGAIMDIVPHSLTEPYSNHQCKHLFKQLVNAVYHLHQRGIIHGDIKPENILLTNHQTVRLIDFGNASRISDMTAKITTGSPAFMAPELLKKVPHSPTSSDIWALGVTLYCLAYGHLPFEKSSFIQLYQDILTKPVPHSQTINPQLKDLINQLLEKDPNKRITLDKVKHHPWLMTP</sequence>
<dbReference type="EMBL" id="JAANQT010000654">
    <property type="protein sequence ID" value="KAG1309317.1"/>
    <property type="molecule type" value="Genomic_DNA"/>
</dbReference>
<dbReference type="PROSITE" id="PS00107">
    <property type="entry name" value="PROTEIN_KINASE_ATP"/>
    <property type="match status" value="1"/>
</dbReference>
<dbReference type="InterPro" id="IPR008271">
    <property type="entry name" value="Ser/Thr_kinase_AS"/>
</dbReference>
<keyword evidence="4" id="KW-0418">Kinase</keyword>
<comment type="similarity">
    <text evidence="4">Belongs to the protein kinase superfamily.</text>
</comment>
<proteinExistence type="inferred from homology"/>
<evidence type="ECO:0000256" key="4">
    <source>
        <dbReference type="RuleBase" id="RU000304"/>
    </source>
</evidence>
<gene>
    <name evidence="6" type="ORF">G6F64_005401</name>
</gene>
<dbReference type="PANTHER" id="PTHR24346:SF77">
    <property type="entry name" value="SERINE THREONINE PROTEIN KINASE"/>
    <property type="match status" value="1"/>
</dbReference>
<comment type="caution">
    <text evidence="6">The sequence shown here is derived from an EMBL/GenBank/DDBJ whole genome shotgun (WGS) entry which is preliminary data.</text>
</comment>
<feature type="domain" description="Protein kinase" evidence="5">
    <location>
        <begin position="27"/>
        <end position="272"/>
    </location>
</feature>
<organism evidence="6 7">
    <name type="scientific">Rhizopus oryzae</name>
    <name type="common">Mucormycosis agent</name>
    <name type="synonym">Rhizopus arrhizus var. delemar</name>
    <dbReference type="NCBI Taxonomy" id="64495"/>
    <lineage>
        <taxon>Eukaryota</taxon>
        <taxon>Fungi</taxon>
        <taxon>Fungi incertae sedis</taxon>
        <taxon>Mucoromycota</taxon>
        <taxon>Mucoromycotina</taxon>
        <taxon>Mucoromycetes</taxon>
        <taxon>Mucorales</taxon>
        <taxon>Mucorineae</taxon>
        <taxon>Rhizopodaceae</taxon>
        <taxon>Rhizopus</taxon>
    </lineage>
</organism>
<dbReference type="GO" id="GO:0005524">
    <property type="term" value="F:ATP binding"/>
    <property type="evidence" value="ECO:0007669"/>
    <property type="project" value="UniProtKB-UniRule"/>
</dbReference>
<reference evidence="6" key="1">
    <citation type="journal article" date="2020" name="Microb. Genom.">
        <title>Genetic diversity of clinical and environmental Mucorales isolates obtained from an investigation of mucormycosis cases among solid organ transplant recipients.</title>
        <authorList>
            <person name="Nguyen M.H."/>
            <person name="Kaul D."/>
            <person name="Muto C."/>
            <person name="Cheng S.J."/>
            <person name="Richter R.A."/>
            <person name="Bruno V.M."/>
            <person name="Liu G."/>
            <person name="Beyhan S."/>
            <person name="Sundermann A.J."/>
            <person name="Mounaud S."/>
            <person name="Pasculle A.W."/>
            <person name="Nierman W.C."/>
            <person name="Driscoll E."/>
            <person name="Cumbie R."/>
            <person name="Clancy C.J."/>
            <person name="Dupont C.L."/>
        </authorList>
    </citation>
    <scope>NUCLEOTIDE SEQUENCE</scope>
    <source>
        <strain evidence="6">GL11</strain>
    </source>
</reference>
<dbReference type="Proteomes" id="UP000716291">
    <property type="component" value="Unassembled WGS sequence"/>
</dbReference>
<dbReference type="FunFam" id="1.10.510.10:FF:000571">
    <property type="entry name" value="Maternal embryonic leucine zipper kinase"/>
    <property type="match status" value="1"/>
</dbReference>